<evidence type="ECO:0000256" key="7">
    <source>
        <dbReference type="HAMAP-Rule" id="MF_01337"/>
    </source>
</evidence>
<organism evidence="8 9">
    <name type="scientific">Candidatus Yanofskybacteria bacterium RIFCSPHIGHO2_01_FULL_39_8b</name>
    <dbReference type="NCBI Taxonomy" id="1802659"/>
    <lineage>
        <taxon>Bacteria</taxon>
        <taxon>Candidatus Yanofskyibacteriota</taxon>
    </lineage>
</organism>
<evidence type="ECO:0000256" key="2">
    <source>
        <dbReference type="ARBA" id="ARBA00022730"/>
    </source>
</evidence>
<name>A0A1F8EFG0_9BACT</name>
<dbReference type="GO" id="GO:0008097">
    <property type="term" value="F:5S rRNA binding"/>
    <property type="evidence" value="ECO:0007669"/>
    <property type="project" value="TreeGrafter"/>
</dbReference>
<gene>
    <name evidence="7" type="primary">rplR</name>
    <name evidence="8" type="ORF">A2817_01840</name>
</gene>
<sequence>MNSRKKQLNRQKRHNRIRSHIVGTKERPRASVFKSNNHIFAQLIDDQSGKTILSSKIVSAKKSKIKGNKTEKASEIGKMIAEKAKAAGIKEVVFDRGGYKYHGRVKALADGLRAGGLKL</sequence>
<dbReference type="NCBIfam" id="TIGR00060">
    <property type="entry name" value="L18_bact"/>
    <property type="match status" value="1"/>
</dbReference>
<evidence type="ECO:0000256" key="6">
    <source>
        <dbReference type="ARBA" id="ARBA00035197"/>
    </source>
</evidence>
<dbReference type="FunFam" id="3.30.420.100:FF:000001">
    <property type="entry name" value="50S ribosomal protein L18"/>
    <property type="match status" value="1"/>
</dbReference>
<dbReference type="EMBL" id="MGIZ01000015">
    <property type="protein sequence ID" value="OGM99586.1"/>
    <property type="molecule type" value="Genomic_DNA"/>
</dbReference>
<dbReference type="Pfam" id="PF00861">
    <property type="entry name" value="Ribosomal_L18p"/>
    <property type="match status" value="1"/>
</dbReference>
<dbReference type="InterPro" id="IPR057268">
    <property type="entry name" value="Ribosomal_L18"/>
</dbReference>
<protein>
    <recommendedName>
        <fullName evidence="6 7">Large ribosomal subunit protein uL18</fullName>
    </recommendedName>
</protein>
<reference evidence="8 9" key="1">
    <citation type="journal article" date="2016" name="Nat. Commun.">
        <title>Thousands of microbial genomes shed light on interconnected biogeochemical processes in an aquifer system.</title>
        <authorList>
            <person name="Anantharaman K."/>
            <person name="Brown C.T."/>
            <person name="Hug L.A."/>
            <person name="Sharon I."/>
            <person name="Castelle C.J."/>
            <person name="Probst A.J."/>
            <person name="Thomas B.C."/>
            <person name="Singh A."/>
            <person name="Wilkins M.J."/>
            <person name="Karaoz U."/>
            <person name="Brodie E.L."/>
            <person name="Williams K.H."/>
            <person name="Hubbard S.S."/>
            <person name="Banfield J.F."/>
        </authorList>
    </citation>
    <scope>NUCLEOTIDE SEQUENCE [LARGE SCALE GENOMIC DNA]</scope>
</reference>
<keyword evidence="3 7" id="KW-0694">RNA-binding</keyword>
<dbReference type="PANTHER" id="PTHR12899">
    <property type="entry name" value="39S RIBOSOMAL PROTEIN L18, MITOCHONDRIAL"/>
    <property type="match status" value="1"/>
</dbReference>
<dbReference type="GO" id="GO:0006412">
    <property type="term" value="P:translation"/>
    <property type="evidence" value="ECO:0007669"/>
    <property type="project" value="UniProtKB-UniRule"/>
</dbReference>
<evidence type="ECO:0000256" key="4">
    <source>
        <dbReference type="ARBA" id="ARBA00022980"/>
    </source>
</evidence>
<proteinExistence type="inferred from homology"/>
<comment type="caution">
    <text evidence="8">The sequence shown here is derived from an EMBL/GenBank/DDBJ whole genome shotgun (WGS) entry which is preliminary data.</text>
</comment>
<accession>A0A1F8EFG0</accession>
<dbReference type="Gene3D" id="3.30.420.100">
    <property type="match status" value="1"/>
</dbReference>
<keyword evidence="2 7" id="KW-0699">rRNA-binding</keyword>
<dbReference type="InterPro" id="IPR004389">
    <property type="entry name" value="Ribosomal_uL18_bac-type"/>
</dbReference>
<dbReference type="PANTHER" id="PTHR12899:SF3">
    <property type="entry name" value="LARGE RIBOSOMAL SUBUNIT PROTEIN UL18M"/>
    <property type="match status" value="1"/>
</dbReference>
<dbReference type="CDD" id="cd00432">
    <property type="entry name" value="Ribosomal_L18_L5e"/>
    <property type="match status" value="1"/>
</dbReference>
<evidence type="ECO:0000256" key="3">
    <source>
        <dbReference type="ARBA" id="ARBA00022884"/>
    </source>
</evidence>
<comment type="similarity">
    <text evidence="1 7">Belongs to the universal ribosomal protein uL18 family.</text>
</comment>
<dbReference type="GO" id="GO:0022625">
    <property type="term" value="C:cytosolic large ribosomal subunit"/>
    <property type="evidence" value="ECO:0007669"/>
    <property type="project" value="TreeGrafter"/>
</dbReference>
<dbReference type="Proteomes" id="UP000177594">
    <property type="component" value="Unassembled WGS sequence"/>
</dbReference>
<dbReference type="HAMAP" id="MF_01337_B">
    <property type="entry name" value="Ribosomal_uL18_B"/>
    <property type="match status" value="1"/>
</dbReference>
<dbReference type="AlphaFoldDB" id="A0A1F8EFG0"/>
<dbReference type="InterPro" id="IPR005484">
    <property type="entry name" value="Ribosomal_uL18_bac/plant/anim"/>
</dbReference>
<evidence type="ECO:0000313" key="8">
    <source>
        <dbReference type="EMBL" id="OGM99586.1"/>
    </source>
</evidence>
<evidence type="ECO:0000256" key="1">
    <source>
        <dbReference type="ARBA" id="ARBA00007116"/>
    </source>
</evidence>
<comment type="subunit">
    <text evidence="7">Part of the 50S ribosomal subunit; part of the 5S rRNA/L5/L18/L25 subcomplex. Contacts the 5S and 23S rRNAs.</text>
</comment>
<keyword evidence="5 7" id="KW-0687">Ribonucleoprotein</keyword>
<evidence type="ECO:0000256" key="5">
    <source>
        <dbReference type="ARBA" id="ARBA00023274"/>
    </source>
</evidence>
<dbReference type="SUPFAM" id="SSF53137">
    <property type="entry name" value="Translational machinery components"/>
    <property type="match status" value="1"/>
</dbReference>
<keyword evidence="4 7" id="KW-0689">Ribosomal protein</keyword>
<evidence type="ECO:0000313" key="9">
    <source>
        <dbReference type="Proteomes" id="UP000177594"/>
    </source>
</evidence>
<comment type="function">
    <text evidence="7">This is one of the proteins that bind and probably mediate the attachment of the 5S RNA into the large ribosomal subunit, where it forms part of the central protuberance.</text>
</comment>
<dbReference type="GO" id="GO:0003735">
    <property type="term" value="F:structural constituent of ribosome"/>
    <property type="evidence" value="ECO:0007669"/>
    <property type="project" value="InterPro"/>
</dbReference>